<dbReference type="Pfam" id="PF00691">
    <property type="entry name" value="OmpA"/>
    <property type="match status" value="1"/>
</dbReference>
<dbReference type="InterPro" id="IPR036737">
    <property type="entry name" value="OmpA-like_sf"/>
</dbReference>
<proteinExistence type="predicted"/>
<dbReference type="PANTHER" id="PTHR30329:SF21">
    <property type="entry name" value="LIPOPROTEIN YIAD-RELATED"/>
    <property type="match status" value="1"/>
</dbReference>
<evidence type="ECO:0000256" key="4">
    <source>
        <dbReference type="PROSITE-ProRule" id="PRU00473"/>
    </source>
</evidence>
<dbReference type="InterPro" id="IPR011659">
    <property type="entry name" value="WD40"/>
</dbReference>
<keyword evidence="2 4" id="KW-0472">Membrane</keyword>
<dbReference type="AlphaFoldDB" id="M6ZRB4"/>
<accession>M6ZRB4</accession>
<keyword evidence="3" id="KW-0998">Cell outer membrane</keyword>
<evidence type="ECO:0000256" key="2">
    <source>
        <dbReference type="ARBA" id="ARBA00023136"/>
    </source>
</evidence>
<dbReference type="CDD" id="cd07185">
    <property type="entry name" value="OmpA_C-like"/>
    <property type="match status" value="1"/>
</dbReference>
<evidence type="ECO:0000313" key="6">
    <source>
        <dbReference type="EMBL" id="EMP06787.1"/>
    </source>
</evidence>
<sequence length="262" mass="30240">MNTEEIEENPFLFNNRLYFTRYPFGQVSEADIFVSVYKNNTWEKAMSLPDPINTVYSEIAATISKDGKTIYFSSNRPGVLAVMICISLLYLKTEIIPNRLILDPKLTLPEMRLFSGTNDRKTFYFVRRKERDYDIYSIVSNPFQELEKGKSISLDSIHFSLGSYEILENSFSILDNLNSYLKENLNIKIKITGHTDLNGDSQDNLILSRNRANAVKDYLVKRGIDSQRIITDGKGSSEPIVPMKNPETDYKNRRTEFQIISR</sequence>
<evidence type="ECO:0000256" key="1">
    <source>
        <dbReference type="ARBA" id="ARBA00004442"/>
    </source>
</evidence>
<reference evidence="6 7" key="1">
    <citation type="submission" date="2013-01" db="EMBL/GenBank/DDBJ databases">
        <authorList>
            <person name="Harkins D.M."/>
            <person name="Durkin A.S."/>
            <person name="Brinkac L.M."/>
            <person name="Haft D.H."/>
            <person name="Selengut J.D."/>
            <person name="Sanka R."/>
            <person name="DePew J."/>
            <person name="Purushe J."/>
            <person name="Picardeau M."/>
            <person name="Werts C."/>
            <person name="Goarant C."/>
            <person name="Vinetz J.M."/>
            <person name="Sutton G.G."/>
            <person name="Nierman W.C."/>
            <person name="Fouts D.E."/>
        </authorList>
    </citation>
    <scope>NUCLEOTIDE SEQUENCE [LARGE SCALE GENOMIC DNA]</scope>
    <source>
        <strain evidence="6 7">200701872</strain>
    </source>
</reference>
<protein>
    <submittedName>
        <fullName evidence="6">OmpA family protein</fullName>
    </submittedName>
</protein>
<dbReference type="EMBL" id="AKWN02000302">
    <property type="protein sequence ID" value="EMP06787.1"/>
    <property type="molecule type" value="Genomic_DNA"/>
</dbReference>
<dbReference type="BioCyc" id="LINT1193029:G11R4-4406-MONOMER"/>
<evidence type="ECO:0000256" key="3">
    <source>
        <dbReference type="ARBA" id="ARBA00023237"/>
    </source>
</evidence>
<dbReference type="Pfam" id="PF07676">
    <property type="entry name" value="PD40"/>
    <property type="match status" value="2"/>
</dbReference>
<evidence type="ECO:0000313" key="7">
    <source>
        <dbReference type="Proteomes" id="UP000012117"/>
    </source>
</evidence>
<gene>
    <name evidence="6" type="ORF">LEP1GSC124_2785</name>
</gene>
<name>M6ZRB4_LEPIR</name>
<comment type="subcellular location">
    <subcellularLocation>
        <location evidence="1">Cell outer membrane</location>
    </subcellularLocation>
</comment>
<dbReference type="Proteomes" id="UP000012117">
    <property type="component" value="Unassembled WGS sequence"/>
</dbReference>
<dbReference type="InterPro" id="IPR006665">
    <property type="entry name" value="OmpA-like"/>
</dbReference>
<comment type="caution">
    <text evidence="6">The sequence shown here is derived from an EMBL/GenBank/DDBJ whole genome shotgun (WGS) entry which is preliminary data.</text>
</comment>
<dbReference type="PANTHER" id="PTHR30329">
    <property type="entry name" value="STATOR ELEMENT OF FLAGELLAR MOTOR COMPLEX"/>
    <property type="match status" value="1"/>
</dbReference>
<dbReference type="GO" id="GO:0009279">
    <property type="term" value="C:cell outer membrane"/>
    <property type="evidence" value="ECO:0007669"/>
    <property type="project" value="UniProtKB-SubCell"/>
</dbReference>
<dbReference type="InterPro" id="IPR050330">
    <property type="entry name" value="Bact_OuterMem_StrucFunc"/>
</dbReference>
<dbReference type="InterPro" id="IPR006664">
    <property type="entry name" value="OMP_bac"/>
</dbReference>
<dbReference type="PROSITE" id="PS51123">
    <property type="entry name" value="OMPA_2"/>
    <property type="match status" value="1"/>
</dbReference>
<dbReference type="SUPFAM" id="SSF103088">
    <property type="entry name" value="OmpA-like"/>
    <property type="match status" value="1"/>
</dbReference>
<organism evidence="6 7">
    <name type="scientific">Leptospira interrogans serovar Pyrogenes str. 200701872</name>
    <dbReference type="NCBI Taxonomy" id="1193029"/>
    <lineage>
        <taxon>Bacteria</taxon>
        <taxon>Pseudomonadati</taxon>
        <taxon>Spirochaetota</taxon>
        <taxon>Spirochaetia</taxon>
        <taxon>Leptospirales</taxon>
        <taxon>Leptospiraceae</taxon>
        <taxon>Leptospira</taxon>
    </lineage>
</organism>
<dbReference type="PRINTS" id="PR01021">
    <property type="entry name" value="OMPADOMAIN"/>
</dbReference>
<dbReference type="Gene3D" id="3.30.1330.60">
    <property type="entry name" value="OmpA-like domain"/>
    <property type="match status" value="1"/>
</dbReference>
<feature type="domain" description="OmpA-like" evidence="5">
    <location>
        <begin position="148"/>
        <end position="262"/>
    </location>
</feature>
<evidence type="ECO:0000259" key="5">
    <source>
        <dbReference type="PROSITE" id="PS51123"/>
    </source>
</evidence>